<feature type="region of interest" description="Disordered" evidence="1">
    <location>
        <begin position="48"/>
        <end position="80"/>
    </location>
</feature>
<dbReference type="STRING" id="67801.A0A1B0BEU5"/>
<evidence type="ECO:0000313" key="3">
    <source>
        <dbReference type="Proteomes" id="UP000092460"/>
    </source>
</evidence>
<feature type="compositionally biased region" description="Basic and acidic residues" evidence="1">
    <location>
        <begin position="50"/>
        <end position="65"/>
    </location>
</feature>
<organism evidence="2 3">
    <name type="scientific">Glossina palpalis gambiensis</name>
    <dbReference type="NCBI Taxonomy" id="67801"/>
    <lineage>
        <taxon>Eukaryota</taxon>
        <taxon>Metazoa</taxon>
        <taxon>Ecdysozoa</taxon>
        <taxon>Arthropoda</taxon>
        <taxon>Hexapoda</taxon>
        <taxon>Insecta</taxon>
        <taxon>Pterygota</taxon>
        <taxon>Neoptera</taxon>
        <taxon>Endopterygota</taxon>
        <taxon>Diptera</taxon>
        <taxon>Brachycera</taxon>
        <taxon>Muscomorpha</taxon>
        <taxon>Hippoboscoidea</taxon>
        <taxon>Glossinidae</taxon>
        <taxon>Glossina</taxon>
    </lineage>
</organism>
<keyword evidence="3" id="KW-1185">Reference proteome</keyword>
<reference evidence="2" key="2">
    <citation type="submission" date="2020-05" db="UniProtKB">
        <authorList>
            <consortium name="EnsemblMetazoa"/>
        </authorList>
    </citation>
    <scope>IDENTIFICATION</scope>
    <source>
        <strain evidence="2">IAEA</strain>
    </source>
</reference>
<evidence type="ECO:0000313" key="2">
    <source>
        <dbReference type="EnsemblMetazoa" id="GPPI027757-PA"/>
    </source>
</evidence>
<name>A0A1B0BEU5_9MUSC</name>
<dbReference type="VEuPathDB" id="VectorBase:GPPI027757"/>
<dbReference type="EMBL" id="JXJN01013017">
    <property type="status" value="NOT_ANNOTATED_CDS"/>
    <property type="molecule type" value="Genomic_DNA"/>
</dbReference>
<sequence>MQYANCLDKSIGTMAFRYCGKTQDVFNKCMKNNLDIDRPEYGYFTRAKIHQTERPAPPKRERKVYESATPGLPEDHPKPQAKYGSRFHWLEQIAKAAKLFTQDFEHDMPIFPTSSKSIKN</sequence>
<accession>A0A1B0BEU5</accession>
<reference evidence="3" key="1">
    <citation type="submission" date="2015-01" db="EMBL/GenBank/DDBJ databases">
        <authorList>
            <person name="Aksoy S."/>
            <person name="Warren W."/>
            <person name="Wilson R.K."/>
        </authorList>
    </citation>
    <scope>NUCLEOTIDE SEQUENCE [LARGE SCALE GENOMIC DNA]</scope>
    <source>
        <strain evidence="3">IAEA</strain>
    </source>
</reference>
<dbReference type="EnsemblMetazoa" id="GPPI027757-RA">
    <property type="protein sequence ID" value="GPPI027757-PA"/>
    <property type="gene ID" value="GPPI027757"/>
</dbReference>
<dbReference type="Proteomes" id="UP000092460">
    <property type="component" value="Unassembled WGS sequence"/>
</dbReference>
<protein>
    <recommendedName>
        <fullName evidence="4">COX assembly mitochondrial protein</fullName>
    </recommendedName>
</protein>
<proteinExistence type="predicted"/>
<dbReference type="AlphaFoldDB" id="A0A1B0BEU5"/>
<evidence type="ECO:0008006" key="4">
    <source>
        <dbReference type="Google" id="ProtNLM"/>
    </source>
</evidence>
<evidence type="ECO:0000256" key="1">
    <source>
        <dbReference type="SAM" id="MobiDB-lite"/>
    </source>
</evidence>